<gene>
    <name evidence="7" type="ORF">JYU34_017503</name>
</gene>
<comment type="caution">
    <text evidence="7">The sequence shown here is derived from an EMBL/GenBank/DDBJ whole genome shotgun (WGS) entry which is preliminary data.</text>
</comment>
<evidence type="ECO:0000256" key="1">
    <source>
        <dbReference type="ARBA" id="ARBA00004613"/>
    </source>
</evidence>
<dbReference type="PANTHER" id="PTHR11610">
    <property type="entry name" value="LIPASE"/>
    <property type="match status" value="1"/>
</dbReference>
<comment type="subcellular location">
    <subcellularLocation>
        <location evidence="1">Secreted</location>
    </subcellularLocation>
</comment>
<accession>A0ABQ7Q253</accession>
<dbReference type="InterPro" id="IPR013818">
    <property type="entry name" value="Lipase"/>
</dbReference>
<evidence type="ECO:0000256" key="4">
    <source>
        <dbReference type="RuleBase" id="RU004262"/>
    </source>
</evidence>
<evidence type="ECO:0000313" key="7">
    <source>
        <dbReference type="EMBL" id="KAG7299028.1"/>
    </source>
</evidence>
<evidence type="ECO:0000313" key="8">
    <source>
        <dbReference type="Proteomes" id="UP000823941"/>
    </source>
</evidence>
<feature type="domain" description="Lipase" evidence="6">
    <location>
        <begin position="95"/>
        <end position="338"/>
    </location>
</feature>
<dbReference type="PANTHER" id="PTHR11610:SF173">
    <property type="entry name" value="LIPASE DOMAIN-CONTAINING PROTEIN-RELATED"/>
    <property type="match status" value="1"/>
</dbReference>
<evidence type="ECO:0000256" key="3">
    <source>
        <dbReference type="ARBA" id="ARBA00022525"/>
    </source>
</evidence>
<evidence type="ECO:0000256" key="2">
    <source>
        <dbReference type="ARBA" id="ARBA00010701"/>
    </source>
</evidence>
<dbReference type="EMBL" id="JAHIBW010000023">
    <property type="protein sequence ID" value="KAG7299028.1"/>
    <property type="molecule type" value="Genomic_DNA"/>
</dbReference>
<evidence type="ECO:0000256" key="5">
    <source>
        <dbReference type="SAM" id="SignalP"/>
    </source>
</evidence>
<comment type="similarity">
    <text evidence="2 4">Belongs to the AB hydrolase superfamily. Lipase family.</text>
</comment>
<keyword evidence="8" id="KW-1185">Reference proteome</keyword>
<dbReference type="InterPro" id="IPR029058">
    <property type="entry name" value="AB_hydrolase_fold"/>
</dbReference>
<reference evidence="7 8" key="1">
    <citation type="submission" date="2021-06" db="EMBL/GenBank/DDBJ databases">
        <title>A haploid diamondback moth (Plutella xylostella L.) genome assembly resolves 31 chromosomes and identifies a diamide resistance mutation.</title>
        <authorList>
            <person name="Ward C.M."/>
            <person name="Perry K.D."/>
            <person name="Baker G."/>
            <person name="Powis K."/>
            <person name="Heckel D.G."/>
            <person name="Baxter S.W."/>
        </authorList>
    </citation>
    <scope>NUCLEOTIDE SEQUENCE [LARGE SCALE GENOMIC DNA]</scope>
    <source>
        <strain evidence="7 8">LV</strain>
        <tissue evidence="7">Single pupa</tissue>
    </source>
</reference>
<protein>
    <recommendedName>
        <fullName evidence="6">Lipase domain-containing protein</fullName>
    </recommendedName>
</protein>
<dbReference type="Pfam" id="PF00151">
    <property type="entry name" value="Lipase"/>
    <property type="match status" value="1"/>
</dbReference>
<dbReference type="InterPro" id="IPR000734">
    <property type="entry name" value="TAG_lipase"/>
</dbReference>
<dbReference type="Proteomes" id="UP000823941">
    <property type="component" value="Chromosome 23"/>
</dbReference>
<evidence type="ECO:0000259" key="6">
    <source>
        <dbReference type="Pfam" id="PF00151"/>
    </source>
</evidence>
<dbReference type="PRINTS" id="PR00821">
    <property type="entry name" value="TAGLIPASE"/>
</dbReference>
<keyword evidence="3" id="KW-0964">Secreted</keyword>
<sequence>MARALAAAALLALWLPPAARAAPAATQPASSNAELSFAENVYVKLSGACRAIVDLRYSSQKDQGELVKSMKIVQLVGSELRTFPIDSAYRSLTSTLSFDISKQTKVIIHGFNDNAQSEVPLELARAYGEKNMFNVLLVDAEELLNKWYPLSVHNARAAARRLANLLANLEQHGAAAADLHLLGVSLGAHVAGWAGKYFRLYKGRKLGRITGLDPAGPCFTHAYSDQRLDRHDAEYVDVIHSNRLVQGVIEPLGHADYYLNGGGPHQPGCAAPSCSHLRAAQAYAESVRSPRAFVAVRCADWQHFLHNSCGTDYSVMGYGSSFTTRGQFYLRTNPDPPYGMGMNGTVYKDKVKSTTQKWMEQLNLIK</sequence>
<feature type="signal peptide" evidence="5">
    <location>
        <begin position="1"/>
        <end position="21"/>
    </location>
</feature>
<feature type="chain" id="PRO_5047283710" description="Lipase domain-containing protein" evidence="5">
    <location>
        <begin position="22"/>
        <end position="366"/>
    </location>
</feature>
<name>A0ABQ7Q253_PLUXY</name>
<dbReference type="Gene3D" id="3.40.50.1820">
    <property type="entry name" value="alpha/beta hydrolase"/>
    <property type="match status" value="1"/>
</dbReference>
<proteinExistence type="inferred from homology"/>
<organism evidence="7 8">
    <name type="scientific">Plutella xylostella</name>
    <name type="common">Diamondback moth</name>
    <name type="synonym">Plutella maculipennis</name>
    <dbReference type="NCBI Taxonomy" id="51655"/>
    <lineage>
        <taxon>Eukaryota</taxon>
        <taxon>Metazoa</taxon>
        <taxon>Ecdysozoa</taxon>
        <taxon>Arthropoda</taxon>
        <taxon>Hexapoda</taxon>
        <taxon>Insecta</taxon>
        <taxon>Pterygota</taxon>
        <taxon>Neoptera</taxon>
        <taxon>Endopterygota</taxon>
        <taxon>Lepidoptera</taxon>
        <taxon>Glossata</taxon>
        <taxon>Ditrysia</taxon>
        <taxon>Yponomeutoidea</taxon>
        <taxon>Plutellidae</taxon>
        <taxon>Plutella</taxon>
    </lineage>
</organism>
<dbReference type="SUPFAM" id="SSF53474">
    <property type="entry name" value="alpha/beta-Hydrolases"/>
    <property type="match status" value="1"/>
</dbReference>
<keyword evidence="5" id="KW-0732">Signal</keyword>